<feature type="compositionally biased region" description="Pro residues" evidence="1">
    <location>
        <begin position="63"/>
        <end position="73"/>
    </location>
</feature>
<keyword evidence="4" id="KW-1185">Reference proteome</keyword>
<feature type="compositionally biased region" description="Low complexity" evidence="1">
    <location>
        <begin position="531"/>
        <end position="542"/>
    </location>
</feature>
<dbReference type="PANTHER" id="PTHR31286:SF99">
    <property type="entry name" value="DUF4283 DOMAIN-CONTAINING PROTEIN"/>
    <property type="match status" value="1"/>
</dbReference>
<dbReference type="InterPro" id="IPR025558">
    <property type="entry name" value="DUF4283"/>
</dbReference>
<dbReference type="InterPro" id="IPR040256">
    <property type="entry name" value="At4g02000-like"/>
</dbReference>
<feature type="compositionally biased region" description="Low complexity" evidence="1">
    <location>
        <begin position="492"/>
        <end position="506"/>
    </location>
</feature>
<dbReference type="OrthoDB" id="1750606at2759"/>
<feature type="region of interest" description="Disordered" evidence="1">
    <location>
        <begin position="482"/>
        <end position="518"/>
    </location>
</feature>
<feature type="domain" description="DUF4283" evidence="2">
    <location>
        <begin position="133"/>
        <end position="213"/>
    </location>
</feature>
<evidence type="ECO:0000313" key="4">
    <source>
        <dbReference type="Proteomes" id="UP000035740"/>
    </source>
</evidence>
<organism evidence="3 4">
    <name type="scientific">Beta vulgaris subsp. vulgaris</name>
    <name type="common">Beet</name>
    <dbReference type="NCBI Taxonomy" id="3555"/>
    <lineage>
        <taxon>Eukaryota</taxon>
        <taxon>Viridiplantae</taxon>
        <taxon>Streptophyta</taxon>
        <taxon>Embryophyta</taxon>
        <taxon>Tracheophyta</taxon>
        <taxon>Spermatophyta</taxon>
        <taxon>Magnoliopsida</taxon>
        <taxon>eudicotyledons</taxon>
        <taxon>Gunneridae</taxon>
        <taxon>Pentapetalae</taxon>
        <taxon>Caryophyllales</taxon>
        <taxon>Chenopodiaceae</taxon>
        <taxon>Betoideae</taxon>
        <taxon>Beta</taxon>
    </lineage>
</organism>
<feature type="region of interest" description="Disordered" evidence="1">
    <location>
        <begin position="531"/>
        <end position="560"/>
    </location>
</feature>
<reference evidence="3 4" key="1">
    <citation type="journal article" date="2014" name="Nature">
        <title>The genome of the recently domesticated crop plant sugar beet (Beta vulgaris).</title>
        <authorList>
            <person name="Dohm J.C."/>
            <person name="Minoche A.E."/>
            <person name="Holtgrawe D."/>
            <person name="Capella-Gutierrez S."/>
            <person name="Zakrzewski F."/>
            <person name="Tafer H."/>
            <person name="Rupp O."/>
            <person name="Sorensen T.R."/>
            <person name="Stracke R."/>
            <person name="Reinhardt R."/>
            <person name="Goesmann A."/>
            <person name="Kraft T."/>
            <person name="Schulz B."/>
            <person name="Stadler P.F."/>
            <person name="Schmidt T."/>
            <person name="Gabaldon T."/>
            <person name="Lehrach H."/>
            <person name="Weisshaar B."/>
            <person name="Himmelbauer H."/>
        </authorList>
    </citation>
    <scope>NUCLEOTIDE SEQUENCE [LARGE SCALE GENOMIC DNA]</scope>
    <source>
        <tissue evidence="3">Taproot</tissue>
    </source>
</reference>
<gene>
    <name evidence="3" type="ORF">BVRB_2g033230</name>
</gene>
<protein>
    <recommendedName>
        <fullName evidence="2">DUF4283 domain-containing protein</fullName>
    </recommendedName>
</protein>
<feature type="compositionally biased region" description="Basic and acidic residues" evidence="1">
    <location>
        <begin position="321"/>
        <end position="330"/>
    </location>
</feature>
<name>A0A0J8CWJ5_BETVV</name>
<feature type="compositionally biased region" description="Basic and acidic residues" evidence="1">
    <location>
        <begin position="374"/>
        <end position="391"/>
    </location>
</feature>
<feature type="compositionally biased region" description="Polar residues" evidence="1">
    <location>
        <begin position="41"/>
        <end position="53"/>
    </location>
</feature>
<dbReference type="EMBL" id="KQ090040">
    <property type="protein sequence ID" value="KMT17977.1"/>
    <property type="molecule type" value="Genomic_DNA"/>
</dbReference>
<dbReference type="PANTHER" id="PTHR31286">
    <property type="entry name" value="GLYCINE-RICH CELL WALL STRUCTURAL PROTEIN 1.8-LIKE"/>
    <property type="match status" value="1"/>
</dbReference>
<dbReference type="OMA" id="HTSISIM"/>
<dbReference type="Pfam" id="PF14111">
    <property type="entry name" value="DUF4283"/>
    <property type="match status" value="1"/>
</dbReference>
<dbReference type="Proteomes" id="UP000035740">
    <property type="component" value="Chromosome 2"/>
</dbReference>
<dbReference type="Gramene" id="KMT17977">
    <property type="protein sequence ID" value="KMT17977"/>
    <property type="gene ID" value="BVRB_2g033230"/>
</dbReference>
<evidence type="ECO:0000259" key="2">
    <source>
        <dbReference type="Pfam" id="PF14111"/>
    </source>
</evidence>
<accession>A0A0J8CWJ5</accession>
<feature type="region of interest" description="Disordered" evidence="1">
    <location>
        <begin position="1"/>
        <end position="75"/>
    </location>
</feature>
<feature type="region of interest" description="Disordered" evidence="1">
    <location>
        <begin position="316"/>
        <end position="414"/>
    </location>
</feature>
<dbReference type="AlphaFoldDB" id="A0A0J8CWJ5"/>
<evidence type="ECO:0000313" key="3">
    <source>
        <dbReference type="EMBL" id="KMT17977.1"/>
    </source>
</evidence>
<sequence>MLEREFSPPKKPPAPKPKSQTTALKAESEKPLRLLPEQNPPDATSTSTDQVSVSEVAAAFPTTPQPSSSPQPHPSFKEALVVSHGAPQTQCEEVIPLAMPNLPFATVHPDLVQGEEVFIPISADLYSEIAKPWENGLICKIVGRSFSQDFLKKELKKLWQWDKPMDLISLGKGFYSLNCQTPQQKSEILVGGPWFVLGSLVWVQPWQPAFKPSNVTIEHYPIWIHLPELPLEFFRKDILQKIGNSFGKTLKIDAHSLEGQRRKYAAVCVLIQANQSLPSRAWIGGMSQDITYTEGPWVCNECRKVGHNDRNCVKKASNSGGKEEGQRKLEVVNGSQNTRRLGVDERGWTQIQTKRRGRKSSTSVGPGSRWTPKKKGEEDKQKVAVRQEQRIEGNQNSKVEGGAHKSPIQSKKKIPLSDENQFVVLQTLQCADSISISPHPSPKRGDVKSQDCTLLQPPSFHNPIIRDILVSQNQTLPCPSHLTTTQKNNKENSPILISPPSSNNPNHHGSAGGDGPIRIYLPNPSSITTLTSTPTTGSSGILPQPHCLLSTNPTTHPRTEPGDLYVGGFRDLSRWKRAIGKLEV</sequence>
<evidence type="ECO:0000256" key="1">
    <source>
        <dbReference type="SAM" id="MobiDB-lite"/>
    </source>
</evidence>
<proteinExistence type="predicted"/>